<evidence type="ECO:0000256" key="2">
    <source>
        <dbReference type="SAM" id="MobiDB-lite"/>
    </source>
</evidence>
<gene>
    <name evidence="3" type="ORF">DV707_18045</name>
    <name evidence="4" type="ORF">SAMN04488133_3323</name>
</gene>
<feature type="compositionally biased region" description="Acidic residues" evidence="2">
    <location>
        <begin position="14"/>
        <end position="39"/>
    </location>
</feature>
<dbReference type="Gene3D" id="1.10.8.730">
    <property type="match status" value="1"/>
</dbReference>
<evidence type="ECO:0000313" key="3">
    <source>
        <dbReference type="EMBL" id="QCC49632.1"/>
    </source>
</evidence>
<keyword evidence="1" id="KW-0175">Coiled coil</keyword>
<dbReference type="KEGG" id="hlm:DV707_18045"/>
<proteinExistence type="predicted"/>
<dbReference type="GeneID" id="39860030"/>
<keyword evidence="3" id="KW-0614">Plasmid</keyword>
<evidence type="ECO:0000313" key="4">
    <source>
        <dbReference type="EMBL" id="SEG70403.1"/>
    </source>
</evidence>
<reference evidence="3 6" key="2">
    <citation type="journal article" date="2019" name="Nat. Commun.">
        <title>A new type of DNA phosphorothioation-based antiviral system in archaea.</title>
        <authorList>
            <person name="Xiong L."/>
            <person name="Liu S."/>
            <person name="Chen S."/>
            <person name="Xiao Y."/>
            <person name="Zhu B."/>
            <person name="Gao Y."/>
            <person name="Zhang Y."/>
            <person name="Chen B."/>
            <person name="Luo J."/>
            <person name="Deng Z."/>
            <person name="Chen X."/>
            <person name="Wang L."/>
            <person name="Chen S."/>
        </authorList>
    </citation>
    <scope>NUCLEOTIDE SEQUENCE [LARGE SCALE GENOMIC DNA]</scope>
    <source>
        <strain evidence="3 6">CGMCC 1.10331</strain>
        <plasmid evidence="3 6">unnamed3</plasmid>
    </source>
</reference>
<feature type="compositionally biased region" description="Polar residues" evidence="2">
    <location>
        <begin position="686"/>
        <end position="695"/>
    </location>
</feature>
<organism evidence="4 5">
    <name type="scientific">Halobellus limi</name>
    <dbReference type="NCBI Taxonomy" id="699433"/>
    <lineage>
        <taxon>Archaea</taxon>
        <taxon>Methanobacteriati</taxon>
        <taxon>Methanobacteriota</taxon>
        <taxon>Stenosarchaea group</taxon>
        <taxon>Halobacteria</taxon>
        <taxon>Halobacteriales</taxon>
        <taxon>Haloferacaceae</taxon>
        <taxon>Halobellus</taxon>
    </lineage>
</organism>
<dbReference type="SUPFAM" id="SSF52540">
    <property type="entry name" value="P-loop containing nucleoside triphosphate hydrolases"/>
    <property type="match status" value="1"/>
</dbReference>
<dbReference type="EMBL" id="FNVN01000007">
    <property type="protein sequence ID" value="SEG70403.1"/>
    <property type="molecule type" value="Genomic_DNA"/>
</dbReference>
<dbReference type="InterPro" id="IPR051162">
    <property type="entry name" value="T4SS_component"/>
</dbReference>
<dbReference type="InterPro" id="IPR027417">
    <property type="entry name" value="P-loop_NTPase"/>
</dbReference>
<name>A0A1H6CC34_9EURY</name>
<feature type="coiled-coil region" evidence="1">
    <location>
        <begin position="116"/>
        <end position="168"/>
    </location>
</feature>
<evidence type="ECO:0000256" key="1">
    <source>
        <dbReference type="SAM" id="Coils"/>
    </source>
</evidence>
<dbReference type="EMBL" id="CP031314">
    <property type="protein sequence ID" value="QCC49632.1"/>
    <property type="molecule type" value="Genomic_DNA"/>
</dbReference>
<evidence type="ECO:0000313" key="5">
    <source>
        <dbReference type="Proteomes" id="UP000236740"/>
    </source>
</evidence>
<evidence type="ECO:0000313" key="6">
    <source>
        <dbReference type="Proteomes" id="UP000296733"/>
    </source>
</evidence>
<accession>A0A1H6CC34</accession>
<dbReference type="Proteomes" id="UP000296733">
    <property type="component" value="Plasmid unnamed3"/>
</dbReference>
<dbReference type="OrthoDB" id="308309at2157"/>
<dbReference type="PANTHER" id="PTHR30121">
    <property type="entry name" value="UNCHARACTERIZED PROTEIN YJGR-RELATED"/>
    <property type="match status" value="1"/>
</dbReference>
<dbReference type="AlphaFoldDB" id="A0A1H6CC34"/>
<protein>
    <submittedName>
        <fullName evidence="3">Transfer complex protein</fullName>
    </submittedName>
</protein>
<dbReference type="RefSeq" id="WP_103992918.1">
    <property type="nucleotide sequence ID" value="NZ_CP031314.1"/>
</dbReference>
<keyword evidence="5" id="KW-1185">Reference proteome</keyword>
<dbReference type="Gene3D" id="3.40.50.300">
    <property type="entry name" value="P-loop containing nucleotide triphosphate hydrolases"/>
    <property type="match status" value="1"/>
</dbReference>
<dbReference type="Proteomes" id="UP000236740">
    <property type="component" value="Unassembled WGS sequence"/>
</dbReference>
<sequence>MIGNLLPFTGSDSSETDDEATADEVSDEQEPEDDEPQLTVDYEADGEAVDGIPEIHQTVVSPSSIERTPSALRTDTQWAQSLWVGEYPDAPMDGFLEKLYAAAETQQTDVSIHIDPRDTRETLDSLENKIEDLEADHEYLTEKHRASARGVEKDLEDHQEMYDVLRNTTMQAFDVSMYFTVRGDDRENIDAESVSTTARQAPANLTPVTPRWSQLKTFTSASPIALDQFNETLDSKTPMLGGAVGAMFPFVAGAFAEPGIEYGTYALNSSPLILDRFKRQTGYCMMVIGRLGAGKSFATKLRLVRRAMFDEDTVVIMLDPMRGFAGVNEALDGERITVGGRRGLNPLEIKPTPDHVLQEVDDIDPWGEQINWVMTFFATFFEHVADHPLGERNQTLRRAVQEAYEKRGITRDPETHTRDSPTIHDVITVLEEMVEDPEEYGYVTEGEQEAVQSDAQSLLKDLRPSFREGGELENLARPSEFDLDSKVIYLDLHQEEGTRGRAETSLMMQVLFNSVYERVKQTDKRVVFCIDEAHYLMNDAVSLDFLETAVRHSRHFDLSLEFITQTGGEFALTPEARTIANLCSLTVLHRVNEEKEKIAKWFDLSERQVNWVTSAKAGEDEDGYSEALVGIDQEGWFPLRIRASDYEAHVIDGGAADVAELEPESSASVTSPDSRPAGARADGGDPTSTASQEDD</sequence>
<reference evidence="4 5" key="1">
    <citation type="submission" date="2016-10" db="EMBL/GenBank/DDBJ databases">
        <authorList>
            <person name="de Groot N.N."/>
        </authorList>
    </citation>
    <scope>NUCLEOTIDE SEQUENCE [LARGE SCALE GENOMIC DNA]</scope>
    <source>
        <strain evidence="4 5">CGMCC 1.10331</strain>
    </source>
</reference>
<feature type="region of interest" description="Disordered" evidence="2">
    <location>
        <begin position="658"/>
        <end position="695"/>
    </location>
</feature>
<dbReference type="PANTHER" id="PTHR30121:SF6">
    <property type="entry name" value="SLR6007 PROTEIN"/>
    <property type="match status" value="1"/>
</dbReference>
<feature type="region of interest" description="Disordered" evidence="2">
    <location>
        <begin position="1"/>
        <end position="39"/>
    </location>
</feature>
<geneLocation type="plasmid" evidence="3">
    <name>unnamed3</name>
</geneLocation>